<protein>
    <recommendedName>
        <fullName evidence="1">DUF6590 domain-containing protein</fullName>
    </recommendedName>
</protein>
<feature type="domain" description="DUF6590" evidence="1">
    <location>
        <begin position="12"/>
        <end position="154"/>
    </location>
</feature>
<dbReference type="EMBL" id="ML975149">
    <property type="protein sequence ID" value="KAF1816950.1"/>
    <property type="molecule type" value="Genomic_DNA"/>
</dbReference>
<dbReference type="RefSeq" id="XP_033538581.1">
    <property type="nucleotide sequence ID" value="XM_033681765.1"/>
</dbReference>
<dbReference type="PANTHER" id="PTHR35391:SF5">
    <property type="entry name" value="DUF6590 DOMAIN-CONTAINING PROTEIN"/>
    <property type="match status" value="1"/>
</dbReference>
<organism evidence="2">
    <name type="scientific">Eremomyces bilateralis CBS 781.70</name>
    <dbReference type="NCBI Taxonomy" id="1392243"/>
    <lineage>
        <taxon>Eukaryota</taxon>
        <taxon>Fungi</taxon>
        <taxon>Dikarya</taxon>
        <taxon>Ascomycota</taxon>
        <taxon>Pezizomycotina</taxon>
        <taxon>Dothideomycetes</taxon>
        <taxon>Dothideomycetes incertae sedis</taxon>
        <taxon>Eremomycetales</taxon>
        <taxon>Eremomycetaceae</taxon>
        <taxon>Eremomyces</taxon>
    </lineage>
</organism>
<reference evidence="4" key="3">
    <citation type="submission" date="2025-04" db="UniProtKB">
        <authorList>
            <consortium name="RefSeq"/>
        </authorList>
    </citation>
    <scope>IDENTIFICATION</scope>
    <source>
        <strain evidence="4">CBS 781.70</strain>
    </source>
</reference>
<evidence type="ECO:0000313" key="4">
    <source>
        <dbReference type="RefSeq" id="XP_033538581.1"/>
    </source>
</evidence>
<accession>A0A6G1GGG2</accession>
<dbReference type="Pfam" id="PF20233">
    <property type="entry name" value="DUF6590"/>
    <property type="match status" value="1"/>
</dbReference>
<dbReference type="Proteomes" id="UP000504638">
    <property type="component" value="Unplaced"/>
</dbReference>
<dbReference type="GeneID" id="54422335"/>
<proteinExistence type="predicted"/>
<evidence type="ECO:0000313" key="2">
    <source>
        <dbReference type="EMBL" id="KAF1816950.1"/>
    </source>
</evidence>
<gene>
    <name evidence="2 4" type="ORF">P152DRAFT_4804</name>
</gene>
<reference evidence="2 4" key="1">
    <citation type="submission" date="2020-01" db="EMBL/GenBank/DDBJ databases">
        <authorList>
            <consortium name="DOE Joint Genome Institute"/>
            <person name="Haridas S."/>
            <person name="Albert R."/>
            <person name="Binder M."/>
            <person name="Bloem J."/>
            <person name="Labutti K."/>
            <person name="Salamov A."/>
            <person name="Andreopoulos B."/>
            <person name="Baker S.E."/>
            <person name="Barry K."/>
            <person name="Bills G."/>
            <person name="Bluhm B.H."/>
            <person name="Cannon C."/>
            <person name="Castanera R."/>
            <person name="Culley D.E."/>
            <person name="Daum C."/>
            <person name="Ezra D."/>
            <person name="Gonzalez J.B."/>
            <person name="Henrissat B."/>
            <person name="Kuo A."/>
            <person name="Liang C."/>
            <person name="Lipzen A."/>
            <person name="Lutzoni F."/>
            <person name="Magnuson J."/>
            <person name="Mondo S."/>
            <person name="Nolan M."/>
            <person name="Ohm R."/>
            <person name="Pangilinan J."/>
            <person name="Park H.-J."/>
            <person name="Ramirez L."/>
            <person name="Alfaro M."/>
            <person name="Sun H."/>
            <person name="Tritt A."/>
            <person name="Yoshinaga Y."/>
            <person name="Zwiers L.-H."/>
            <person name="Turgeon B.G."/>
            <person name="Goodwin S.B."/>
            <person name="Spatafora J.W."/>
            <person name="Crous P.W."/>
            <person name="Grigoriev I.V."/>
        </authorList>
    </citation>
    <scope>NUCLEOTIDE SEQUENCE</scope>
    <source>
        <strain evidence="2 4">CBS 781.70</strain>
    </source>
</reference>
<keyword evidence="3" id="KW-1185">Reference proteome</keyword>
<sequence length="176" mass="19773">MVISASIDLAVKVFKVLWSEPDTSKESGPASTVTGTGHTPYQKIRYFTVIREGYRSCQCLPIQTYERRGLTKWGTRKSDHAIIHTGEVPPSPLPGENAVRGEEPMRKPIRVTARTRSDKLDKISRINYNKIFTVEHNVKVFEFGEVHHSYHSRLFANFNAVNQPIIPIGGAGQVPD</sequence>
<evidence type="ECO:0000259" key="1">
    <source>
        <dbReference type="Pfam" id="PF20233"/>
    </source>
</evidence>
<dbReference type="OrthoDB" id="3559580at2759"/>
<reference evidence="4" key="2">
    <citation type="submission" date="2020-04" db="EMBL/GenBank/DDBJ databases">
        <authorList>
            <consortium name="NCBI Genome Project"/>
        </authorList>
    </citation>
    <scope>NUCLEOTIDE SEQUENCE</scope>
    <source>
        <strain evidence="4">CBS 781.70</strain>
    </source>
</reference>
<dbReference type="InterPro" id="IPR046497">
    <property type="entry name" value="DUF6590"/>
</dbReference>
<dbReference type="AlphaFoldDB" id="A0A6G1GGG2"/>
<name>A0A6G1GGG2_9PEZI</name>
<evidence type="ECO:0000313" key="3">
    <source>
        <dbReference type="Proteomes" id="UP000504638"/>
    </source>
</evidence>
<dbReference type="PANTHER" id="PTHR35391">
    <property type="entry name" value="C2H2-TYPE DOMAIN-CONTAINING PROTEIN-RELATED"/>
    <property type="match status" value="1"/>
</dbReference>